<dbReference type="Gene3D" id="3.40.50.1110">
    <property type="entry name" value="SGNH hydrolase"/>
    <property type="match status" value="1"/>
</dbReference>
<evidence type="ECO:0000313" key="4">
    <source>
        <dbReference type="EMBL" id="KAF9602031.1"/>
    </source>
</evidence>
<keyword evidence="3" id="KW-0732">Signal</keyword>
<organism evidence="4 5">
    <name type="scientific">Coptis chinensis</name>
    <dbReference type="NCBI Taxonomy" id="261450"/>
    <lineage>
        <taxon>Eukaryota</taxon>
        <taxon>Viridiplantae</taxon>
        <taxon>Streptophyta</taxon>
        <taxon>Embryophyta</taxon>
        <taxon>Tracheophyta</taxon>
        <taxon>Spermatophyta</taxon>
        <taxon>Magnoliopsida</taxon>
        <taxon>Ranunculales</taxon>
        <taxon>Ranunculaceae</taxon>
        <taxon>Coptidoideae</taxon>
        <taxon>Coptis</taxon>
    </lineage>
</organism>
<dbReference type="InterPro" id="IPR001087">
    <property type="entry name" value="GDSL"/>
</dbReference>
<keyword evidence="2" id="KW-0325">Glycoprotein</keyword>
<comment type="similarity">
    <text evidence="1">Belongs to the 'GDSL' lipolytic enzyme family.</text>
</comment>
<dbReference type="Pfam" id="PF00657">
    <property type="entry name" value="Lipase_GDSL"/>
    <property type="match status" value="1"/>
</dbReference>
<dbReference type="OrthoDB" id="1580329at2759"/>
<dbReference type="SUPFAM" id="SSF52266">
    <property type="entry name" value="SGNH hydrolase"/>
    <property type="match status" value="1"/>
</dbReference>
<evidence type="ECO:0000256" key="3">
    <source>
        <dbReference type="SAM" id="SignalP"/>
    </source>
</evidence>
<sequence>MGFRRNNASSFMMFSLVFLSLVSLGSGNVDQVAQVKGCPFRSIYSFGDSSSLLDFKDGRSSSSDQGLQQVVDYLAYAFHLPLDPYEEGTKLDYGVNFAVRGATALDSTFFTKNNITLSPANNSLHTQIDWFQTHLDALCSSPPDCRQKLKKSIFLVGQIGANDYNYAFFQGKTMNEVVGYVPEVVQTIKDALKRLIHMGAVNLIVPGSLPMGCLPSYLTMFPSDDRRNYDKNKCREGYNNFARLHNNHLEQALTELRFEHPRVHIVYASYYDAFIALLRNRAVLGFQKSSLRKACCGNGGSYNFDSSRMCGAEGVPVCSDPTKHVHWDGIRLTEEAYKLMVEGFISGNFVRPKLRIPERWHCVM</sequence>
<feature type="signal peptide" evidence="3">
    <location>
        <begin position="1"/>
        <end position="27"/>
    </location>
</feature>
<dbReference type="InterPro" id="IPR036514">
    <property type="entry name" value="SGNH_hydro_sf"/>
</dbReference>
<evidence type="ECO:0000313" key="5">
    <source>
        <dbReference type="Proteomes" id="UP000631114"/>
    </source>
</evidence>
<proteinExistence type="inferred from homology"/>
<feature type="chain" id="PRO_5032711883" evidence="3">
    <location>
        <begin position="28"/>
        <end position="364"/>
    </location>
</feature>
<evidence type="ECO:0000256" key="1">
    <source>
        <dbReference type="ARBA" id="ARBA00008668"/>
    </source>
</evidence>
<dbReference type="AlphaFoldDB" id="A0A835HND9"/>
<comment type="caution">
    <text evidence="4">The sequence shown here is derived from an EMBL/GenBank/DDBJ whole genome shotgun (WGS) entry which is preliminary data.</text>
</comment>
<dbReference type="PANTHER" id="PTHR22835:SF517">
    <property type="entry name" value="GDSL-LIKE LIPASE_ACYLHYDROLASE FAMILY PROTEIN, EXPRESSED"/>
    <property type="match status" value="1"/>
</dbReference>
<dbReference type="EMBL" id="JADFTS010000006">
    <property type="protein sequence ID" value="KAF9602031.1"/>
    <property type="molecule type" value="Genomic_DNA"/>
</dbReference>
<gene>
    <name evidence="4" type="ORF">IFM89_024788</name>
</gene>
<dbReference type="PANTHER" id="PTHR22835">
    <property type="entry name" value="ZINC FINGER FYVE DOMAIN CONTAINING PROTEIN"/>
    <property type="match status" value="1"/>
</dbReference>
<reference evidence="4 5" key="1">
    <citation type="submission" date="2020-10" db="EMBL/GenBank/DDBJ databases">
        <title>The Coptis chinensis genome and diversification of protoberbering-type alkaloids.</title>
        <authorList>
            <person name="Wang B."/>
            <person name="Shu S."/>
            <person name="Song C."/>
            <person name="Liu Y."/>
        </authorList>
    </citation>
    <scope>NUCLEOTIDE SEQUENCE [LARGE SCALE GENOMIC DNA]</scope>
    <source>
        <strain evidence="4">HL-2020</strain>
        <tissue evidence="4">Leaf</tissue>
    </source>
</reference>
<protein>
    <submittedName>
        <fullName evidence="4">Uncharacterized protein</fullName>
    </submittedName>
</protein>
<dbReference type="Proteomes" id="UP000631114">
    <property type="component" value="Unassembled WGS sequence"/>
</dbReference>
<dbReference type="GO" id="GO:0016788">
    <property type="term" value="F:hydrolase activity, acting on ester bonds"/>
    <property type="evidence" value="ECO:0007669"/>
    <property type="project" value="InterPro"/>
</dbReference>
<evidence type="ECO:0000256" key="2">
    <source>
        <dbReference type="ARBA" id="ARBA00023180"/>
    </source>
</evidence>
<accession>A0A835HND9</accession>
<keyword evidence="5" id="KW-1185">Reference proteome</keyword>
<name>A0A835HND9_9MAGN</name>